<protein>
    <submittedName>
        <fullName evidence="6">Methionine gamma-lyase</fullName>
        <ecNumber evidence="6">4.4.1.11</ecNumber>
    </submittedName>
</protein>
<feature type="modified residue" description="N6-(pyridoxal phosphate)lysine" evidence="3">
    <location>
        <position position="202"/>
    </location>
</feature>
<evidence type="ECO:0000256" key="5">
    <source>
        <dbReference type="SAM" id="MobiDB-lite"/>
    </source>
</evidence>
<dbReference type="GO" id="GO:0005737">
    <property type="term" value="C:cytoplasm"/>
    <property type="evidence" value="ECO:0007669"/>
    <property type="project" value="TreeGrafter"/>
</dbReference>
<dbReference type="Pfam" id="PF01053">
    <property type="entry name" value="Cys_Met_Meta_PP"/>
    <property type="match status" value="1"/>
</dbReference>
<dbReference type="PANTHER" id="PTHR11808">
    <property type="entry name" value="TRANS-SULFURATION ENZYME FAMILY MEMBER"/>
    <property type="match status" value="1"/>
</dbReference>
<dbReference type="GO" id="GO:0004123">
    <property type="term" value="F:cystathionine gamma-lyase activity"/>
    <property type="evidence" value="ECO:0007669"/>
    <property type="project" value="TreeGrafter"/>
</dbReference>
<dbReference type="Gene3D" id="3.90.1150.10">
    <property type="entry name" value="Aspartate Aminotransferase, domain 1"/>
    <property type="match status" value="1"/>
</dbReference>
<dbReference type="PIRSF" id="PIRSF001434">
    <property type="entry name" value="CGS"/>
    <property type="match status" value="1"/>
</dbReference>
<dbReference type="SUPFAM" id="SSF53383">
    <property type="entry name" value="PLP-dependent transferases"/>
    <property type="match status" value="1"/>
</dbReference>
<dbReference type="RefSeq" id="WP_106447745.1">
    <property type="nucleotide sequence ID" value="NZ_CP027669.1"/>
</dbReference>
<dbReference type="CDD" id="cd00614">
    <property type="entry name" value="CGS_like"/>
    <property type="match status" value="1"/>
</dbReference>
<dbReference type="Gene3D" id="3.40.640.10">
    <property type="entry name" value="Type I PLP-dependent aspartate aminotransferase-like (Major domain)"/>
    <property type="match status" value="1"/>
</dbReference>
<dbReference type="InterPro" id="IPR015424">
    <property type="entry name" value="PyrdxlP-dep_Trfase"/>
</dbReference>
<evidence type="ECO:0000256" key="2">
    <source>
        <dbReference type="ARBA" id="ARBA00022898"/>
    </source>
</evidence>
<sequence>MTHLRTRAVHAGQHPDPASGAIAMPITQSTAFAYGSLERGAAIFAGEAEGYRYGRYGNPTVAALEAKMADLEGAEAAVAFASGTAATAATVLALLQPGDELVFLGPLYGGTEGLLRSLGERWGLRVTDATATGLAAALSPATRMVWVEPLTNPSLQMHDLAAVAATAHAHGAITVADNTFCTPCLTRPLAHGIDLVVHSMTKYLGGHGDATGGLVAGRAAHIAQIRKTGLGHIGASLAAQEAFLFLRGIKTLPLRMGAHCEGAQAVAEFLASHPAVRTVHYPGLPSHPQHALALRQMEGGFGGMVTLELARGERSAAAGVLNALKLFAQAVSLGDVDSLACHPASTTHSFVSPEARAAAGVGEGMIRLSVGIEHPDDLIADLDQALASLAA</sequence>
<dbReference type="InterPro" id="IPR000277">
    <property type="entry name" value="Cys/Met-Metab_PyrdxlP-dep_enz"/>
</dbReference>
<dbReference type="Proteomes" id="UP000239326">
    <property type="component" value="Chromosome"/>
</dbReference>
<organism evidence="6 7">
    <name type="scientific">Simplicispira suum</name>
    <dbReference type="NCBI Taxonomy" id="2109915"/>
    <lineage>
        <taxon>Bacteria</taxon>
        <taxon>Pseudomonadati</taxon>
        <taxon>Pseudomonadota</taxon>
        <taxon>Betaproteobacteria</taxon>
        <taxon>Burkholderiales</taxon>
        <taxon>Comamonadaceae</taxon>
        <taxon>Simplicispira</taxon>
    </lineage>
</organism>
<dbReference type="EMBL" id="CP027669">
    <property type="protein sequence ID" value="AVO42770.1"/>
    <property type="molecule type" value="Genomic_DNA"/>
</dbReference>
<keyword evidence="2 3" id="KW-0663">Pyridoxal phosphate</keyword>
<dbReference type="AlphaFoldDB" id="A0A2S0N3P9"/>
<dbReference type="GO" id="GO:0030170">
    <property type="term" value="F:pyridoxal phosphate binding"/>
    <property type="evidence" value="ECO:0007669"/>
    <property type="project" value="InterPro"/>
</dbReference>
<feature type="region of interest" description="Disordered" evidence="5">
    <location>
        <begin position="1"/>
        <end position="20"/>
    </location>
</feature>
<dbReference type="OrthoDB" id="9805807at2"/>
<dbReference type="GO" id="GO:0009086">
    <property type="term" value="P:methionine biosynthetic process"/>
    <property type="evidence" value="ECO:0007669"/>
    <property type="project" value="UniProtKB-ARBA"/>
</dbReference>
<reference evidence="6 7" key="1">
    <citation type="submission" date="2018-03" db="EMBL/GenBank/DDBJ databases">
        <title>Genome sequencing of Simplicispira sp.</title>
        <authorList>
            <person name="Kim S.-J."/>
            <person name="Heo J."/>
            <person name="Kwon S.-W."/>
        </authorList>
    </citation>
    <scope>NUCLEOTIDE SEQUENCE [LARGE SCALE GENOMIC DNA]</scope>
    <source>
        <strain evidence="6 7">SC1-8</strain>
    </source>
</reference>
<dbReference type="EC" id="4.4.1.11" evidence="6"/>
<evidence type="ECO:0000313" key="6">
    <source>
        <dbReference type="EMBL" id="AVO42770.1"/>
    </source>
</evidence>
<name>A0A2S0N3P9_9BURK</name>
<comment type="similarity">
    <text evidence="4">Belongs to the trans-sulfuration enzymes family.</text>
</comment>
<evidence type="ECO:0000256" key="3">
    <source>
        <dbReference type="PIRSR" id="PIRSR001434-2"/>
    </source>
</evidence>
<evidence type="ECO:0000256" key="1">
    <source>
        <dbReference type="ARBA" id="ARBA00001933"/>
    </source>
</evidence>
<dbReference type="InterPro" id="IPR015421">
    <property type="entry name" value="PyrdxlP-dep_Trfase_major"/>
</dbReference>
<comment type="cofactor">
    <cofactor evidence="1 4">
        <name>pyridoxal 5'-phosphate</name>
        <dbReference type="ChEBI" id="CHEBI:597326"/>
    </cofactor>
</comment>
<dbReference type="GO" id="GO:0019343">
    <property type="term" value="P:cysteine biosynthetic process via cystathionine"/>
    <property type="evidence" value="ECO:0007669"/>
    <property type="project" value="TreeGrafter"/>
</dbReference>
<evidence type="ECO:0000256" key="4">
    <source>
        <dbReference type="RuleBase" id="RU362118"/>
    </source>
</evidence>
<accession>A0A2S0N3P9</accession>
<proteinExistence type="inferred from homology"/>
<gene>
    <name evidence="6" type="ORF">C6571_17020</name>
</gene>
<evidence type="ECO:0000313" key="7">
    <source>
        <dbReference type="Proteomes" id="UP000239326"/>
    </source>
</evidence>
<dbReference type="PANTHER" id="PTHR11808:SF85">
    <property type="entry name" value="CYSTATHIONINE GAMMA-LYASE-RELATED"/>
    <property type="match status" value="1"/>
</dbReference>
<dbReference type="FunFam" id="3.90.1150.10:FF:000033">
    <property type="entry name" value="Cystathionine gamma-synthase"/>
    <property type="match status" value="1"/>
</dbReference>
<keyword evidence="7" id="KW-1185">Reference proteome</keyword>
<dbReference type="KEGG" id="simp:C6571_17020"/>
<dbReference type="GO" id="GO:0018826">
    <property type="term" value="F:methionine gamma-lyase activity"/>
    <property type="evidence" value="ECO:0007669"/>
    <property type="project" value="UniProtKB-EC"/>
</dbReference>
<dbReference type="GO" id="GO:0019346">
    <property type="term" value="P:transsulfuration"/>
    <property type="evidence" value="ECO:0007669"/>
    <property type="project" value="InterPro"/>
</dbReference>
<dbReference type="FunFam" id="3.40.640.10:FF:000046">
    <property type="entry name" value="Cystathionine gamma-lyase"/>
    <property type="match status" value="1"/>
</dbReference>
<keyword evidence="6" id="KW-0456">Lyase</keyword>
<dbReference type="InterPro" id="IPR015422">
    <property type="entry name" value="PyrdxlP-dep_Trfase_small"/>
</dbReference>